<dbReference type="PANTHER" id="PTHR33886:SF8">
    <property type="entry name" value="UNSATURATED RHAMNOGALACTURONAN HYDROLASE (EUROFUNG)"/>
    <property type="match status" value="1"/>
</dbReference>
<dbReference type="EMBL" id="VWXL01000036">
    <property type="protein sequence ID" value="MVB10522.1"/>
    <property type="molecule type" value="Genomic_DNA"/>
</dbReference>
<reference evidence="2 3" key="1">
    <citation type="submission" date="2019-09" db="EMBL/GenBank/DDBJ databases">
        <title>Genome sequence of Clostridium sp. EA1.</title>
        <authorList>
            <person name="Poehlein A."/>
            <person name="Bengelsdorf F.R."/>
            <person name="Daniel R."/>
        </authorList>
    </citation>
    <scope>NUCLEOTIDE SEQUENCE [LARGE SCALE GENOMIC DNA]</scope>
    <source>
        <strain evidence="2 3">EA1</strain>
    </source>
</reference>
<proteinExistence type="predicted"/>
<dbReference type="AlphaFoldDB" id="A0A6N8HXP0"/>
<dbReference type="InterPro" id="IPR010905">
    <property type="entry name" value="Glyco_hydro_88"/>
</dbReference>
<dbReference type="GO" id="GO:0102211">
    <property type="term" value="F:unsaturated rhamnogalacturonyl hydrolase activity"/>
    <property type="evidence" value="ECO:0007669"/>
    <property type="project" value="UniProtKB-EC"/>
</dbReference>
<evidence type="ECO:0000313" key="3">
    <source>
        <dbReference type="Proteomes" id="UP000469440"/>
    </source>
</evidence>
<sequence>MDTETISRLGRFADSLMERSCAQSPAWNLERLQKPDKNRWNYVDGCMLSAYLQLYAATGKEKYLKFTDSFMGELLREDGSPPALSDDDRSLDAIAPARVFFPLFDLTGKEKYRKGMDFFFSRLIEIPRTREGNFWHKISYPCQVWLDGLYMAMPFFMMYENRYDGMKNYFDIYTQFSVVRKRMRDEKTGLYYHGYDESRTAGWADKMTGCSPSFWLRAEGWLLMALVETLEVMDEQLYYEYRGLQSMMRELLDAVLVFQDSTGMFYQVVDRGMEKGNYLETSGTAMIAYSILKAVRLHLLPVRYAERAKQAFNGILNRYFMDGPLNPSLGGVCMVAGLGGPEERDGTPVYYYGEPVVQNEGKGVAPFLMAFAELLRIDEAPTEPKEGRLGL</sequence>
<keyword evidence="1 2" id="KW-0378">Hydrolase</keyword>
<dbReference type="OrthoDB" id="6381507at2"/>
<evidence type="ECO:0000313" key="2">
    <source>
        <dbReference type="EMBL" id="MVB10522.1"/>
    </source>
</evidence>
<comment type="caution">
    <text evidence="2">The sequence shown here is derived from an EMBL/GenBank/DDBJ whole genome shotgun (WGS) entry which is preliminary data.</text>
</comment>
<dbReference type="Pfam" id="PF07470">
    <property type="entry name" value="Glyco_hydro_88"/>
    <property type="match status" value="1"/>
</dbReference>
<name>A0A6N8HXP0_9FIRM</name>
<organism evidence="2 3">
    <name type="scientific">Caproicibacter fermentans</name>
    <dbReference type="NCBI Taxonomy" id="2576756"/>
    <lineage>
        <taxon>Bacteria</taxon>
        <taxon>Bacillati</taxon>
        <taxon>Bacillota</taxon>
        <taxon>Clostridia</taxon>
        <taxon>Eubacteriales</taxon>
        <taxon>Acutalibacteraceae</taxon>
        <taxon>Caproicibacter</taxon>
    </lineage>
</organism>
<dbReference type="GO" id="GO:0005975">
    <property type="term" value="P:carbohydrate metabolic process"/>
    <property type="evidence" value="ECO:0007669"/>
    <property type="project" value="InterPro"/>
</dbReference>
<dbReference type="Proteomes" id="UP000469440">
    <property type="component" value="Unassembled WGS sequence"/>
</dbReference>
<keyword evidence="3" id="KW-1185">Reference proteome</keyword>
<dbReference type="RefSeq" id="WP_156990116.1">
    <property type="nucleotide sequence ID" value="NZ_VWXL01000036.1"/>
</dbReference>
<dbReference type="InterPro" id="IPR012341">
    <property type="entry name" value="6hp_glycosidase-like_sf"/>
</dbReference>
<keyword evidence="2" id="KW-0326">Glycosidase</keyword>
<protein>
    <submittedName>
        <fullName evidence="2">Unsaturated rhamnogalacturonyl hydrolase YteR</fullName>
        <ecNumber evidence="2">3.2.1.172</ecNumber>
    </submittedName>
</protein>
<evidence type="ECO:0000256" key="1">
    <source>
        <dbReference type="ARBA" id="ARBA00022801"/>
    </source>
</evidence>
<dbReference type="PANTHER" id="PTHR33886">
    <property type="entry name" value="UNSATURATED RHAMNOGALACTURONAN HYDROLASE (EUROFUNG)"/>
    <property type="match status" value="1"/>
</dbReference>
<dbReference type="SUPFAM" id="SSF48208">
    <property type="entry name" value="Six-hairpin glycosidases"/>
    <property type="match status" value="1"/>
</dbReference>
<dbReference type="Gene3D" id="1.50.10.10">
    <property type="match status" value="1"/>
</dbReference>
<dbReference type="EC" id="3.2.1.172" evidence="2"/>
<dbReference type="InterPro" id="IPR008928">
    <property type="entry name" value="6-hairpin_glycosidase_sf"/>
</dbReference>
<gene>
    <name evidence="2" type="primary">yteR</name>
    <name evidence="2" type="ORF">CAFE_12140</name>
</gene>
<accession>A0A6N8HXP0</accession>
<dbReference type="InterPro" id="IPR052043">
    <property type="entry name" value="PolySaccharide_Degr_Enz"/>
</dbReference>